<dbReference type="Proteomes" id="UP001529510">
    <property type="component" value="Unassembled WGS sequence"/>
</dbReference>
<feature type="region of interest" description="Disordered" evidence="1">
    <location>
        <begin position="1"/>
        <end position="47"/>
    </location>
</feature>
<gene>
    <name evidence="2" type="ORF">M9458_026699</name>
</gene>
<dbReference type="AlphaFoldDB" id="A0ABD0PVR6"/>
<evidence type="ECO:0000256" key="1">
    <source>
        <dbReference type="SAM" id="MobiDB-lite"/>
    </source>
</evidence>
<reference evidence="2 3" key="1">
    <citation type="submission" date="2024-05" db="EMBL/GenBank/DDBJ databases">
        <title>Genome sequencing and assembly of Indian major carp, Cirrhinus mrigala (Hamilton, 1822).</title>
        <authorList>
            <person name="Mohindra V."/>
            <person name="Chowdhury L.M."/>
            <person name="Lal K."/>
            <person name="Jena J.K."/>
        </authorList>
    </citation>
    <scope>NUCLEOTIDE SEQUENCE [LARGE SCALE GENOMIC DNA]</scope>
    <source>
        <strain evidence="2">CM1030</strain>
        <tissue evidence="2">Blood</tissue>
    </source>
</reference>
<protein>
    <recommendedName>
        <fullName evidence="4">Prolactin receptor</fullName>
    </recommendedName>
</protein>
<feature type="non-terminal residue" evidence="2">
    <location>
        <position position="65"/>
    </location>
</feature>
<organism evidence="2 3">
    <name type="scientific">Cirrhinus mrigala</name>
    <name type="common">Mrigala</name>
    <dbReference type="NCBI Taxonomy" id="683832"/>
    <lineage>
        <taxon>Eukaryota</taxon>
        <taxon>Metazoa</taxon>
        <taxon>Chordata</taxon>
        <taxon>Craniata</taxon>
        <taxon>Vertebrata</taxon>
        <taxon>Euteleostomi</taxon>
        <taxon>Actinopterygii</taxon>
        <taxon>Neopterygii</taxon>
        <taxon>Teleostei</taxon>
        <taxon>Ostariophysi</taxon>
        <taxon>Cypriniformes</taxon>
        <taxon>Cyprinidae</taxon>
        <taxon>Labeoninae</taxon>
        <taxon>Labeonini</taxon>
        <taxon>Cirrhinus</taxon>
    </lineage>
</organism>
<evidence type="ECO:0008006" key="4">
    <source>
        <dbReference type="Google" id="ProtNLM"/>
    </source>
</evidence>
<evidence type="ECO:0000313" key="3">
    <source>
        <dbReference type="Proteomes" id="UP001529510"/>
    </source>
</evidence>
<keyword evidence="3" id="KW-1185">Reference proteome</keyword>
<comment type="caution">
    <text evidence="2">The sequence shown here is derived from an EMBL/GenBank/DDBJ whole genome shotgun (WGS) entry which is preliminary data.</text>
</comment>
<name>A0ABD0PVR6_CIRMR</name>
<accession>A0ABD0PVR6</accession>
<dbReference type="EMBL" id="JAMKFB020000013">
    <property type="protein sequence ID" value="KAL0177805.1"/>
    <property type="molecule type" value="Genomic_DNA"/>
</dbReference>
<sequence>MPDECPSSSQHFPKVKKEEPDDSFTFEEPAQKKQKTTNAAQGRPIKLKSGNCCVEDLQMNWDPIQ</sequence>
<feature type="compositionally biased region" description="Polar residues" evidence="1">
    <location>
        <begin position="1"/>
        <end position="11"/>
    </location>
</feature>
<evidence type="ECO:0000313" key="2">
    <source>
        <dbReference type="EMBL" id="KAL0177805.1"/>
    </source>
</evidence>
<proteinExistence type="predicted"/>